<sequence>MIRRNTIQCALVIDAVKRLSCHATADEVFSVLVKEHPHISRGTVYRNLQRLSDLGEIRKREIPGSADRFDHICSNHYHAKCLKCGRVFDVDMEYKENLEKSIKDTHGFLFSGHDIIFKGICLECERKAKA</sequence>
<keyword evidence="4" id="KW-0805">Transcription regulation</keyword>
<keyword evidence="5" id="KW-0238">DNA-binding</keyword>
<accession>A0A644YR40</accession>
<dbReference type="AlphaFoldDB" id="A0A644YR40"/>
<dbReference type="GO" id="GO:1900376">
    <property type="term" value="P:regulation of secondary metabolite biosynthetic process"/>
    <property type="evidence" value="ECO:0007669"/>
    <property type="project" value="TreeGrafter"/>
</dbReference>
<evidence type="ECO:0000256" key="4">
    <source>
        <dbReference type="ARBA" id="ARBA00023015"/>
    </source>
</evidence>
<dbReference type="EMBL" id="VSSQ01005880">
    <property type="protein sequence ID" value="MPM30757.1"/>
    <property type="molecule type" value="Genomic_DNA"/>
</dbReference>
<dbReference type="CDD" id="cd07153">
    <property type="entry name" value="Fur_like"/>
    <property type="match status" value="1"/>
</dbReference>
<keyword evidence="3" id="KW-0862">Zinc</keyword>
<reference evidence="7" key="1">
    <citation type="submission" date="2019-08" db="EMBL/GenBank/DDBJ databases">
        <authorList>
            <person name="Kucharzyk K."/>
            <person name="Murdoch R.W."/>
            <person name="Higgins S."/>
            <person name="Loffler F."/>
        </authorList>
    </citation>
    <scope>NUCLEOTIDE SEQUENCE</scope>
</reference>
<gene>
    <name evidence="7" type="primary">perR_24</name>
    <name evidence="7" type="ORF">SDC9_77307</name>
</gene>
<evidence type="ECO:0000256" key="1">
    <source>
        <dbReference type="ARBA" id="ARBA00007957"/>
    </source>
</evidence>
<evidence type="ECO:0000256" key="6">
    <source>
        <dbReference type="ARBA" id="ARBA00023163"/>
    </source>
</evidence>
<organism evidence="7">
    <name type="scientific">bioreactor metagenome</name>
    <dbReference type="NCBI Taxonomy" id="1076179"/>
    <lineage>
        <taxon>unclassified sequences</taxon>
        <taxon>metagenomes</taxon>
        <taxon>ecological metagenomes</taxon>
    </lineage>
</organism>
<dbReference type="InterPro" id="IPR036388">
    <property type="entry name" value="WH-like_DNA-bd_sf"/>
</dbReference>
<dbReference type="SUPFAM" id="SSF46785">
    <property type="entry name" value="Winged helix' DNA-binding domain"/>
    <property type="match status" value="1"/>
</dbReference>
<dbReference type="PANTHER" id="PTHR33202">
    <property type="entry name" value="ZINC UPTAKE REGULATION PROTEIN"/>
    <property type="match status" value="1"/>
</dbReference>
<dbReference type="Gene3D" id="1.10.10.10">
    <property type="entry name" value="Winged helix-like DNA-binding domain superfamily/Winged helix DNA-binding domain"/>
    <property type="match status" value="1"/>
</dbReference>
<name>A0A644YR40_9ZZZZ</name>
<dbReference type="GO" id="GO:0003700">
    <property type="term" value="F:DNA-binding transcription factor activity"/>
    <property type="evidence" value="ECO:0007669"/>
    <property type="project" value="InterPro"/>
</dbReference>
<comment type="similarity">
    <text evidence="1">Belongs to the Fur family.</text>
</comment>
<evidence type="ECO:0000256" key="3">
    <source>
        <dbReference type="ARBA" id="ARBA00022833"/>
    </source>
</evidence>
<dbReference type="GO" id="GO:0045892">
    <property type="term" value="P:negative regulation of DNA-templated transcription"/>
    <property type="evidence" value="ECO:0007669"/>
    <property type="project" value="TreeGrafter"/>
</dbReference>
<dbReference type="GO" id="GO:0000976">
    <property type="term" value="F:transcription cis-regulatory region binding"/>
    <property type="evidence" value="ECO:0007669"/>
    <property type="project" value="TreeGrafter"/>
</dbReference>
<dbReference type="Gene3D" id="3.30.1490.190">
    <property type="match status" value="1"/>
</dbReference>
<evidence type="ECO:0000256" key="5">
    <source>
        <dbReference type="ARBA" id="ARBA00023125"/>
    </source>
</evidence>
<keyword evidence="2" id="KW-0678">Repressor</keyword>
<dbReference type="PANTHER" id="PTHR33202:SF22">
    <property type="entry name" value="HYDROGEN PEROXIDE SENSITIVE REPRESSOR"/>
    <property type="match status" value="1"/>
</dbReference>
<dbReference type="GO" id="GO:0008270">
    <property type="term" value="F:zinc ion binding"/>
    <property type="evidence" value="ECO:0007669"/>
    <property type="project" value="TreeGrafter"/>
</dbReference>
<evidence type="ECO:0000256" key="2">
    <source>
        <dbReference type="ARBA" id="ARBA00022491"/>
    </source>
</evidence>
<protein>
    <submittedName>
        <fullName evidence="7">Peroxide operon regulator</fullName>
    </submittedName>
</protein>
<evidence type="ECO:0000313" key="7">
    <source>
        <dbReference type="EMBL" id="MPM30757.1"/>
    </source>
</evidence>
<dbReference type="Pfam" id="PF01475">
    <property type="entry name" value="FUR"/>
    <property type="match status" value="1"/>
</dbReference>
<proteinExistence type="inferred from homology"/>
<comment type="caution">
    <text evidence="7">The sequence shown here is derived from an EMBL/GenBank/DDBJ whole genome shotgun (WGS) entry which is preliminary data.</text>
</comment>
<dbReference type="InterPro" id="IPR002481">
    <property type="entry name" value="FUR"/>
</dbReference>
<keyword evidence="6" id="KW-0804">Transcription</keyword>
<dbReference type="InterPro" id="IPR036390">
    <property type="entry name" value="WH_DNA-bd_sf"/>
</dbReference>
<dbReference type="InterPro" id="IPR043135">
    <property type="entry name" value="Fur_C"/>
</dbReference>